<dbReference type="Proteomes" id="UP000198418">
    <property type="component" value="Unassembled WGS sequence"/>
</dbReference>
<dbReference type="Pfam" id="PF15609">
    <property type="entry name" value="PRTase_2"/>
    <property type="match status" value="1"/>
</dbReference>
<proteinExistence type="predicted"/>
<dbReference type="SUPFAM" id="SSF53271">
    <property type="entry name" value="PRTase-like"/>
    <property type="match status" value="1"/>
</dbReference>
<dbReference type="Gene3D" id="3.40.50.2020">
    <property type="match status" value="1"/>
</dbReference>
<dbReference type="InterPro" id="IPR029057">
    <property type="entry name" value="PRTase-like"/>
</dbReference>
<dbReference type="InterPro" id="IPR000836">
    <property type="entry name" value="PRTase_dom"/>
</dbReference>
<protein>
    <submittedName>
        <fullName evidence="3">TRSP domain C terminus to PRTase_2</fullName>
    </submittedName>
</protein>
<dbReference type="InterPro" id="IPR022537">
    <property type="entry name" value="TRSP_dom"/>
</dbReference>
<dbReference type="Pfam" id="PF12500">
    <property type="entry name" value="TRSP"/>
    <property type="match status" value="1"/>
</dbReference>
<dbReference type="CDD" id="cd06223">
    <property type="entry name" value="PRTases_typeI"/>
    <property type="match status" value="1"/>
</dbReference>
<evidence type="ECO:0000259" key="2">
    <source>
        <dbReference type="Pfam" id="PF15609"/>
    </source>
</evidence>
<reference evidence="4" key="1">
    <citation type="submission" date="2017-06" db="EMBL/GenBank/DDBJ databases">
        <authorList>
            <person name="Varghese N."/>
            <person name="Submissions S."/>
        </authorList>
    </citation>
    <scope>NUCLEOTIDE SEQUENCE [LARGE SCALE GENOMIC DNA]</scope>
    <source>
        <strain evidence="4">DSM 137</strain>
    </source>
</reference>
<evidence type="ECO:0000313" key="4">
    <source>
        <dbReference type="Proteomes" id="UP000198418"/>
    </source>
</evidence>
<dbReference type="EMBL" id="FYDG01000037">
    <property type="protein sequence ID" value="SNB84549.1"/>
    <property type="molecule type" value="Genomic_DNA"/>
</dbReference>
<feature type="domain" description="Orotate phosphoribosyltransferase-like" evidence="2">
    <location>
        <begin position="56"/>
        <end position="233"/>
    </location>
</feature>
<name>A0A212SFQ4_RHOAC</name>
<dbReference type="AlphaFoldDB" id="A0A212SFQ4"/>
<dbReference type="PIRSF" id="PIRSF020967">
    <property type="entry name" value="UCP020967"/>
    <property type="match status" value="1"/>
</dbReference>
<feature type="domain" description="TRSP" evidence="1">
    <location>
        <begin position="285"/>
        <end position="378"/>
    </location>
</feature>
<dbReference type="InterPro" id="IPR011214">
    <property type="entry name" value="UCP020967"/>
</dbReference>
<organism evidence="3 4">
    <name type="scientific">Rhodoblastus acidophilus</name>
    <name type="common">Rhodopseudomonas acidophila</name>
    <dbReference type="NCBI Taxonomy" id="1074"/>
    <lineage>
        <taxon>Bacteria</taxon>
        <taxon>Pseudomonadati</taxon>
        <taxon>Pseudomonadota</taxon>
        <taxon>Alphaproteobacteria</taxon>
        <taxon>Hyphomicrobiales</taxon>
        <taxon>Rhodoblastaceae</taxon>
        <taxon>Rhodoblastus</taxon>
    </lineage>
</organism>
<accession>A0A212SFQ4</accession>
<keyword evidence="4" id="KW-1185">Reference proteome</keyword>
<dbReference type="InterPro" id="IPR041688">
    <property type="entry name" value="PRTase_2"/>
</dbReference>
<gene>
    <name evidence="3" type="ORF">SAMN06265338_1373</name>
</gene>
<sequence>MVLHKNAEAALAASLETCSTPAACNRAPPSQEFVTDLPAGRIHTRIENSIFAPEFLFGVAQRRNPKRSFLFVSRVLGRHIPVAPSVMRETYRTLANMIPGDLLGPVLVVGMAETAIGLGAGIHDSYVTASGRDDAVFLATTRCDLGTPLLTRFSEDHSHATSHLIHRPSSGQISDLVQNARTLILVDDEITTGRTIANLHSALIDAGLARVERVVLATLTDWSNGDAARSLSENSTNVSLLSGRYNWTPHPAALIPEMPHVDVTGRSPHAPSVQRDWGRLGVRTHVVPRVATTTAGEKILVLGSGEYVWPPFLLAEALEAAGARVKFSSITRSPIATGHAIETAFAFKDNYGLGIANFLYNVDPGSYDRIILCVETPSGAIDPALIRGLGPKTEIRANGDLA</sequence>
<evidence type="ECO:0000259" key="1">
    <source>
        <dbReference type="Pfam" id="PF12500"/>
    </source>
</evidence>
<evidence type="ECO:0000313" key="3">
    <source>
        <dbReference type="EMBL" id="SNB84549.1"/>
    </source>
</evidence>